<dbReference type="EMBL" id="JAHQCX010000002">
    <property type="protein sequence ID" value="MBU9725349.1"/>
    <property type="molecule type" value="Genomic_DNA"/>
</dbReference>
<dbReference type="RefSeq" id="WP_158349968.1">
    <property type="nucleotide sequence ID" value="NZ_JAHQCX010000002.1"/>
</dbReference>
<proteinExistence type="predicted"/>
<sequence length="255" mass="29362">MGEGLFKQIGNFYMKRYQEMAVPELAMERLSLEEMCRYLLDVPAATWGAYAFAREKMRGRLSGEQREELAEQAAACGALYAKSYSEQYQTADPKTLAKTLGLQVTCPETPEKGTQVLFAQFTEPDQIEVYQDCLTRADQVFRQEKLDELIEIDKIPDILLAHEIFHWIEMTNQQDIVTRNTTVVLWKIKALENKAHVQCLSEIAAMSFAKELLGLEFWPYVLDVLLSYPYNPDAAHALFWEIRKRNEEKECKTGA</sequence>
<evidence type="ECO:0000313" key="1">
    <source>
        <dbReference type="EMBL" id="MBU9725349.1"/>
    </source>
</evidence>
<protein>
    <submittedName>
        <fullName evidence="1">Uncharacterized protein</fullName>
    </submittedName>
</protein>
<evidence type="ECO:0000313" key="2">
    <source>
        <dbReference type="Proteomes" id="UP001314681"/>
    </source>
</evidence>
<keyword evidence="2" id="KW-1185">Reference proteome</keyword>
<gene>
    <name evidence="1" type="ORF">KTH90_04895</name>
</gene>
<reference evidence="1 2" key="1">
    <citation type="submission" date="2021-06" db="EMBL/GenBank/DDBJ databases">
        <title>Description of novel taxa of the family Lachnospiraceae.</title>
        <authorList>
            <person name="Chaplin A.V."/>
            <person name="Sokolova S.R."/>
            <person name="Pikina A.P."/>
            <person name="Korzhanova M."/>
            <person name="Belova V."/>
            <person name="Korostin D."/>
            <person name="Efimov B.A."/>
        </authorList>
    </citation>
    <scope>NUCLEOTIDE SEQUENCE [LARGE SCALE GENOMIC DNA]</scope>
    <source>
        <strain evidence="1 2">ASD4241</strain>
    </source>
</reference>
<dbReference type="Proteomes" id="UP001314681">
    <property type="component" value="Unassembled WGS sequence"/>
</dbReference>
<name>A0ABS6K484_9FIRM</name>
<accession>A0ABS6K484</accession>
<organism evidence="1 2">
    <name type="scientific">Diplocloster modestus</name>
    <dbReference type="NCBI Taxonomy" id="2850322"/>
    <lineage>
        <taxon>Bacteria</taxon>
        <taxon>Bacillati</taxon>
        <taxon>Bacillota</taxon>
        <taxon>Clostridia</taxon>
        <taxon>Lachnospirales</taxon>
        <taxon>Lachnospiraceae</taxon>
        <taxon>Diplocloster</taxon>
    </lineage>
</organism>
<comment type="caution">
    <text evidence="1">The sequence shown here is derived from an EMBL/GenBank/DDBJ whole genome shotgun (WGS) entry which is preliminary data.</text>
</comment>